<organism evidence="8 9">
    <name type="scientific">Promicromonospora kroppenstedtii</name>
    <dbReference type="NCBI Taxonomy" id="440482"/>
    <lineage>
        <taxon>Bacteria</taxon>
        <taxon>Bacillati</taxon>
        <taxon>Actinomycetota</taxon>
        <taxon>Actinomycetes</taxon>
        <taxon>Micrococcales</taxon>
        <taxon>Promicromonosporaceae</taxon>
        <taxon>Promicromonospora</taxon>
    </lineage>
</organism>
<dbReference type="Pfam" id="PF03459">
    <property type="entry name" value="TOBE"/>
    <property type="match status" value="1"/>
</dbReference>
<dbReference type="PROSITE" id="PS00211">
    <property type="entry name" value="ABC_TRANSPORTER_1"/>
    <property type="match status" value="1"/>
</dbReference>
<dbReference type="InterPro" id="IPR017871">
    <property type="entry name" value="ABC_transporter-like_CS"/>
</dbReference>
<dbReference type="SUPFAM" id="SSF52540">
    <property type="entry name" value="P-loop containing nucleoside triphosphate hydrolases"/>
    <property type="match status" value="1"/>
</dbReference>
<dbReference type="Gene3D" id="2.40.50.100">
    <property type="match status" value="1"/>
</dbReference>
<evidence type="ECO:0000256" key="5">
    <source>
        <dbReference type="PROSITE-ProRule" id="PRU01213"/>
    </source>
</evidence>
<keyword evidence="1" id="KW-0813">Transport</keyword>
<dbReference type="InterPro" id="IPR027417">
    <property type="entry name" value="P-loop_NTPase"/>
</dbReference>
<dbReference type="InterPro" id="IPR008995">
    <property type="entry name" value="Mo/tungstate-bd_C_term_dom"/>
</dbReference>
<evidence type="ECO:0000256" key="4">
    <source>
        <dbReference type="ARBA" id="ARBA00022840"/>
    </source>
</evidence>
<dbReference type="Proteomes" id="UP001611580">
    <property type="component" value="Unassembled WGS sequence"/>
</dbReference>
<keyword evidence="9" id="KW-1185">Reference proteome</keyword>
<dbReference type="InterPro" id="IPR003593">
    <property type="entry name" value="AAA+_ATPase"/>
</dbReference>
<protein>
    <submittedName>
        <fullName evidence="8">Sulfate/molybdate ABC transporter ATP-binding protein</fullName>
    </submittedName>
</protein>
<dbReference type="InterPro" id="IPR004606">
    <property type="entry name" value="Mop_domain"/>
</dbReference>
<dbReference type="Pfam" id="PF00005">
    <property type="entry name" value="ABC_tran"/>
    <property type="match status" value="1"/>
</dbReference>
<evidence type="ECO:0000256" key="3">
    <source>
        <dbReference type="ARBA" id="ARBA00022741"/>
    </source>
</evidence>
<feature type="domain" description="ABC transporter" evidence="6">
    <location>
        <begin position="7"/>
        <end position="235"/>
    </location>
</feature>
<dbReference type="InterPro" id="IPR003439">
    <property type="entry name" value="ABC_transporter-like_ATP-bd"/>
</dbReference>
<dbReference type="InterPro" id="IPR005116">
    <property type="entry name" value="Transp-assoc_OB_typ1"/>
</dbReference>
<gene>
    <name evidence="8" type="ORF">ACH47X_25780</name>
</gene>
<keyword evidence="4 8" id="KW-0067">ATP-binding</keyword>
<dbReference type="PANTHER" id="PTHR42781">
    <property type="entry name" value="SPERMIDINE/PUTRESCINE IMPORT ATP-BINDING PROTEIN POTA"/>
    <property type="match status" value="1"/>
</dbReference>
<keyword evidence="2 5" id="KW-0500">Molybdenum</keyword>
<proteinExistence type="predicted"/>
<dbReference type="SUPFAM" id="SSF50331">
    <property type="entry name" value="MOP-like"/>
    <property type="match status" value="1"/>
</dbReference>
<keyword evidence="3" id="KW-0547">Nucleotide-binding</keyword>
<reference evidence="8 9" key="1">
    <citation type="submission" date="2024-10" db="EMBL/GenBank/DDBJ databases">
        <title>The Natural Products Discovery Center: Release of the First 8490 Sequenced Strains for Exploring Actinobacteria Biosynthetic Diversity.</title>
        <authorList>
            <person name="Kalkreuter E."/>
            <person name="Kautsar S.A."/>
            <person name="Yang D."/>
            <person name="Bader C.D."/>
            <person name="Teijaro C.N."/>
            <person name="Fluegel L."/>
            <person name="Davis C.M."/>
            <person name="Simpson J.R."/>
            <person name="Lauterbach L."/>
            <person name="Steele A.D."/>
            <person name="Gui C."/>
            <person name="Meng S."/>
            <person name="Li G."/>
            <person name="Viehrig K."/>
            <person name="Ye F."/>
            <person name="Su P."/>
            <person name="Kiefer A.F."/>
            <person name="Nichols A."/>
            <person name="Cepeda A.J."/>
            <person name="Yan W."/>
            <person name="Fan B."/>
            <person name="Jiang Y."/>
            <person name="Adhikari A."/>
            <person name="Zheng C.-J."/>
            <person name="Schuster L."/>
            <person name="Cowan T.M."/>
            <person name="Smanski M.J."/>
            <person name="Chevrette M.G."/>
            <person name="De Carvalho L.P.S."/>
            <person name="Shen B."/>
        </authorList>
    </citation>
    <scope>NUCLEOTIDE SEQUENCE [LARGE SCALE GENOMIC DNA]</scope>
    <source>
        <strain evidence="8 9">NPDC019481</strain>
    </source>
</reference>
<dbReference type="PROSITE" id="PS51866">
    <property type="entry name" value="MOP"/>
    <property type="match status" value="1"/>
</dbReference>
<dbReference type="Gene3D" id="3.40.50.300">
    <property type="entry name" value="P-loop containing nucleotide triphosphate hydrolases"/>
    <property type="match status" value="1"/>
</dbReference>
<dbReference type="InterPro" id="IPR050093">
    <property type="entry name" value="ABC_SmlMolc_Importer"/>
</dbReference>
<accession>A0ABW7XS07</accession>
<evidence type="ECO:0000313" key="8">
    <source>
        <dbReference type="EMBL" id="MFI2490346.1"/>
    </source>
</evidence>
<comment type="caution">
    <text evidence="8">The sequence shown here is derived from an EMBL/GenBank/DDBJ whole genome shotgun (WGS) entry which is preliminary data.</text>
</comment>
<dbReference type="PROSITE" id="PS50893">
    <property type="entry name" value="ABC_TRANSPORTER_2"/>
    <property type="match status" value="1"/>
</dbReference>
<evidence type="ECO:0000259" key="7">
    <source>
        <dbReference type="PROSITE" id="PS51866"/>
    </source>
</evidence>
<dbReference type="RefSeq" id="WP_397408140.1">
    <property type="nucleotide sequence ID" value="NZ_JBIRYI010000024.1"/>
</dbReference>
<name>A0ABW7XS07_9MICO</name>
<dbReference type="PANTHER" id="PTHR42781:SF4">
    <property type="entry name" value="SPERMIDINE_PUTRESCINE IMPORT ATP-BINDING PROTEIN POTA"/>
    <property type="match status" value="1"/>
</dbReference>
<evidence type="ECO:0000256" key="2">
    <source>
        <dbReference type="ARBA" id="ARBA00022505"/>
    </source>
</evidence>
<dbReference type="EMBL" id="JBIRYI010000024">
    <property type="protein sequence ID" value="MFI2490346.1"/>
    <property type="molecule type" value="Genomic_DNA"/>
</dbReference>
<feature type="domain" description="Mop" evidence="7">
    <location>
        <begin position="304"/>
        <end position="365"/>
    </location>
</feature>
<evidence type="ECO:0000256" key="1">
    <source>
        <dbReference type="ARBA" id="ARBA00022448"/>
    </source>
</evidence>
<dbReference type="SMART" id="SM00382">
    <property type="entry name" value="AAA"/>
    <property type="match status" value="1"/>
</dbReference>
<sequence>MSLSLSAHLPERDVQVDLEVADGETVALLGPNGAGKSTLLAIAAGLLRPQDGRVTLHDRTLTHVEGGRTHTWVPPHARQVALLAQDPLLFPHLSVRHNIAFGPRSRGASRRTAALEADCWLDRIGLPDLGERRPSAVSGGQAQRVAVARALAAEPRLLLLDEPMAALDVDVTPALRHLLREVLADRTVVIATHDVLDALLLADRVVVLDCGRVVEHGPTREVLSRPRSAFAARIAGLNITSGTWSADDDAVRTTTGDLVHGRLHDDGGGAERADRADRGVPVAGTPMVAAFRPATVSVFPARATGSPRNSWPVTVTALEPQGDLVRVRAGRLSADITPQAAADLAITPGDEVWFTVKATEVDLYPA</sequence>
<dbReference type="GO" id="GO:0005524">
    <property type="term" value="F:ATP binding"/>
    <property type="evidence" value="ECO:0007669"/>
    <property type="project" value="UniProtKB-KW"/>
</dbReference>
<evidence type="ECO:0000313" key="9">
    <source>
        <dbReference type="Proteomes" id="UP001611580"/>
    </source>
</evidence>
<evidence type="ECO:0000259" key="6">
    <source>
        <dbReference type="PROSITE" id="PS50893"/>
    </source>
</evidence>